<evidence type="ECO:0000256" key="1">
    <source>
        <dbReference type="ARBA" id="ARBA00009861"/>
    </source>
</evidence>
<comment type="similarity">
    <text evidence="1">Belongs to the plant acyltransferase family.</text>
</comment>
<evidence type="ECO:0000256" key="2">
    <source>
        <dbReference type="ARBA" id="ARBA00022679"/>
    </source>
</evidence>
<proteinExistence type="inferred from homology"/>
<evidence type="ECO:0000256" key="3">
    <source>
        <dbReference type="ARBA" id="ARBA00023315"/>
    </source>
</evidence>
<dbReference type="Gene3D" id="3.30.559.10">
    <property type="entry name" value="Chloramphenicol acetyltransferase-like domain"/>
    <property type="match status" value="1"/>
</dbReference>
<dbReference type="AlphaFoldDB" id="A0AAP0PIJ5"/>
<dbReference type="EMBL" id="JBBNAE010000002">
    <property type="protein sequence ID" value="KAK9145327.1"/>
    <property type="molecule type" value="Genomic_DNA"/>
</dbReference>
<dbReference type="PANTHER" id="PTHR31147">
    <property type="entry name" value="ACYL TRANSFERASE 4"/>
    <property type="match status" value="1"/>
</dbReference>
<dbReference type="Proteomes" id="UP001417504">
    <property type="component" value="Unassembled WGS sequence"/>
</dbReference>
<evidence type="ECO:0000313" key="4">
    <source>
        <dbReference type="EMBL" id="KAK9145327.1"/>
    </source>
</evidence>
<sequence length="350" mass="38855">MVQPSEPTPCGSLNLSVIDGSLELRFNISSLFVYRDGNERSANIIRKALSKALVPYYPFAGRLQETSDDGKLHVCCNGEGVWFVEAFANSSLADVNYHDDAPEDIQEKLLPNSIPKTPGLDPIMMIQVTSFKCGGFVAAFVFSHNMCDGTGLCQFLNALVLTACLWRSRSRAINLDPNSNTKLIFYANIRQILNPSAPRGFYGNCFFPVTIVVSSGWLVKAPVAEVVRVVQEAKANLPIYVNKWIYNKGGDDEKYLIEEPLTALLDYATMCVSTGENMGFDSIDYGWDRPLHSFLFVPSHPTHMFPLGLISPAMKSKTGIYLRTWCVDKSHLPSLQNELVILLKLNTGKL</sequence>
<gene>
    <name evidence="4" type="ORF">Sjap_005230</name>
</gene>
<dbReference type="InterPro" id="IPR023213">
    <property type="entry name" value="CAT-like_dom_sf"/>
</dbReference>
<dbReference type="PANTHER" id="PTHR31147:SF1">
    <property type="entry name" value="ACYL TRANSFERASE 4"/>
    <property type="match status" value="1"/>
</dbReference>
<dbReference type="GO" id="GO:0016746">
    <property type="term" value="F:acyltransferase activity"/>
    <property type="evidence" value="ECO:0007669"/>
    <property type="project" value="UniProtKB-KW"/>
</dbReference>
<name>A0AAP0PIJ5_9MAGN</name>
<dbReference type="InterPro" id="IPR050898">
    <property type="entry name" value="Plant_acyltransferase"/>
</dbReference>
<keyword evidence="3" id="KW-0012">Acyltransferase</keyword>
<reference evidence="4 5" key="1">
    <citation type="submission" date="2024-01" db="EMBL/GenBank/DDBJ databases">
        <title>Genome assemblies of Stephania.</title>
        <authorList>
            <person name="Yang L."/>
        </authorList>
    </citation>
    <scope>NUCLEOTIDE SEQUENCE [LARGE SCALE GENOMIC DNA]</scope>
    <source>
        <strain evidence="4">QJT</strain>
        <tissue evidence="4">Leaf</tissue>
    </source>
</reference>
<organism evidence="4 5">
    <name type="scientific">Stephania japonica</name>
    <dbReference type="NCBI Taxonomy" id="461633"/>
    <lineage>
        <taxon>Eukaryota</taxon>
        <taxon>Viridiplantae</taxon>
        <taxon>Streptophyta</taxon>
        <taxon>Embryophyta</taxon>
        <taxon>Tracheophyta</taxon>
        <taxon>Spermatophyta</taxon>
        <taxon>Magnoliopsida</taxon>
        <taxon>Ranunculales</taxon>
        <taxon>Menispermaceae</taxon>
        <taxon>Menispermoideae</taxon>
        <taxon>Cissampelideae</taxon>
        <taxon>Stephania</taxon>
    </lineage>
</organism>
<keyword evidence="2" id="KW-0808">Transferase</keyword>
<accession>A0AAP0PIJ5</accession>
<keyword evidence="5" id="KW-1185">Reference proteome</keyword>
<comment type="caution">
    <text evidence="4">The sequence shown here is derived from an EMBL/GenBank/DDBJ whole genome shotgun (WGS) entry which is preliminary data.</text>
</comment>
<protein>
    <submittedName>
        <fullName evidence="4">Uncharacterized protein</fullName>
    </submittedName>
</protein>
<dbReference type="Pfam" id="PF02458">
    <property type="entry name" value="Transferase"/>
    <property type="match status" value="2"/>
</dbReference>
<evidence type="ECO:0000313" key="5">
    <source>
        <dbReference type="Proteomes" id="UP001417504"/>
    </source>
</evidence>